<protein>
    <recommendedName>
        <fullName evidence="12">Glycosyltransferase</fullName>
    </recommendedName>
</protein>
<evidence type="ECO:0000256" key="3">
    <source>
        <dbReference type="ARBA" id="ARBA00004991"/>
    </source>
</evidence>
<keyword evidence="6 9" id="KW-0812">Transmembrane</keyword>
<comment type="pathway">
    <text evidence="2">Lipid metabolism; sphingolipid metabolism.</text>
</comment>
<evidence type="ECO:0000256" key="1">
    <source>
        <dbReference type="ARBA" id="ARBA00004141"/>
    </source>
</evidence>
<dbReference type="AlphaFoldDB" id="A0A4P6FH44"/>
<feature type="transmembrane region" description="Helical" evidence="9">
    <location>
        <begin position="333"/>
        <end position="351"/>
    </location>
</feature>
<evidence type="ECO:0000256" key="7">
    <source>
        <dbReference type="ARBA" id="ARBA00022989"/>
    </source>
</evidence>
<dbReference type="Proteomes" id="UP000291259">
    <property type="component" value="Chromosome"/>
</dbReference>
<evidence type="ECO:0000256" key="9">
    <source>
        <dbReference type="SAM" id="Phobius"/>
    </source>
</evidence>
<keyword evidence="7 9" id="KW-1133">Transmembrane helix</keyword>
<accession>A0A4P6FH44</accession>
<dbReference type="Pfam" id="PF13506">
    <property type="entry name" value="Glyco_transf_21"/>
    <property type="match status" value="1"/>
</dbReference>
<dbReference type="KEGG" id="agf:ET445_07520"/>
<dbReference type="GO" id="GO:0006679">
    <property type="term" value="P:glucosylceramide biosynthetic process"/>
    <property type="evidence" value="ECO:0007669"/>
    <property type="project" value="TreeGrafter"/>
</dbReference>
<dbReference type="RefSeq" id="WP_129190246.1">
    <property type="nucleotide sequence ID" value="NZ_CP035491.1"/>
</dbReference>
<organism evidence="10 11">
    <name type="scientific">Agromyces protaetiae</name>
    <dbReference type="NCBI Taxonomy" id="2509455"/>
    <lineage>
        <taxon>Bacteria</taxon>
        <taxon>Bacillati</taxon>
        <taxon>Actinomycetota</taxon>
        <taxon>Actinomycetes</taxon>
        <taxon>Micrococcales</taxon>
        <taxon>Microbacteriaceae</taxon>
        <taxon>Agromyces</taxon>
    </lineage>
</organism>
<dbReference type="PANTHER" id="PTHR12726:SF0">
    <property type="entry name" value="CERAMIDE GLUCOSYLTRANSFERASE"/>
    <property type="match status" value="1"/>
</dbReference>
<dbReference type="GO" id="GO:0008120">
    <property type="term" value="F:ceramide glucosyltransferase activity"/>
    <property type="evidence" value="ECO:0007669"/>
    <property type="project" value="TreeGrafter"/>
</dbReference>
<dbReference type="EMBL" id="CP035491">
    <property type="protein sequence ID" value="QAY73217.1"/>
    <property type="molecule type" value="Genomic_DNA"/>
</dbReference>
<gene>
    <name evidence="10" type="ORF">ET445_07520</name>
</gene>
<dbReference type="Gene3D" id="3.90.550.10">
    <property type="entry name" value="Spore Coat Polysaccharide Biosynthesis Protein SpsA, Chain A"/>
    <property type="match status" value="1"/>
</dbReference>
<evidence type="ECO:0000256" key="8">
    <source>
        <dbReference type="ARBA" id="ARBA00023136"/>
    </source>
</evidence>
<feature type="transmembrane region" description="Helical" evidence="9">
    <location>
        <begin position="363"/>
        <end position="381"/>
    </location>
</feature>
<evidence type="ECO:0000256" key="5">
    <source>
        <dbReference type="ARBA" id="ARBA00022679"/>
    </source>
</evidence>
<evidence type="ECO:0000313" key="11">
    <source>
        <dbReference type="Proteomes" id="UP000291259"/>
    </source>
</evidence>
<feature type="transmembrane region" description="Helical" evidence="9">
    <location>
        <begin position="302"/>
        <end position="326"/>
    </location>
</feature>
<evidence type="ECO:0000256" key="6">
    <source>
        <dbReference type="ARBA" id="ARBA00022692"/>
    </source>
</evidence>
<name>A0A4P6FH44_9MICO</name>
<proteinExistence type="predicted"/>
<dbReference type="InterPro" id="IPR025993">
    <property type="entry name" value="Ceramide_glucosylTrfase"/>
</dbReference>
<reference evidence="10 11" key="1">
    <citation type="submission" date="2019-01" db="EMBL/GenBank/DDBJ databases">
        <title>Genome sequencing of strain FW100M-8.</title>
        <authorList>
            <person name="Heo J."/>
            <person name="Kim S.-J."/>
            <person name="Kim J.-S."/>
            <person name="Hong S.-B."/>
            <person name="Kwon S.-W."/>
        </authorList>
    </citation>
    <scope>NUCLEOTIDE SEQUENCE [LARGE SCALE GENOMIC DNA]</scope>
    <source>
        <strain evidence="10 11">FW100M-8</strain>
    </source>
</reference>
<keyword evidence="11" id="KW-1185">Reference proteome</keyword>
<evidence type="ECO:0000256" key="2">
    <source>
        <dbReference type="ARBA" id="ARBA00004760"/>
    </source>
</evidence>
<dbReference type="InterPro" id="IPR029044">
    <property type="entry name" value="Nucleotide-diphossugar_trans"/>
</dbReference>
<evidence type="ECO:0000313" key="10">
    <source>
        <dbReference type="EMBL" id="QAY73217.1"/>
    </source>
</evidence>
<sequence>MTRGGRSDRGRVPRALGRGGRTGAAFAVVYLAVLVAKAVLSAVAVRRRRARIEASARPPLPPEAFTIVQPVLGGDPRLADTLAHTLRVAPRSTVVWLVDVDDPAGRAAAEEAAALVPHADVRIVDCPPAPEHASPKTFKLALAEAELRTEAFAIVDDDTRVSEEGLRALAEGLEIAEASTGLPRYAAAPGVWSELVAQFVNDQSAFTYLPAAALAPARTVNGMTWAMRTATLRGLGGFAPLADRIADDLAVATRLKAAGGRIDQTDVVQTVSTTVEGFGPYRRIMHRWMRFAVLVLREEPPAWRAAIAVAGALPGLLLTGAVALLARRDARRLSVLAGFLAVRAAIVSAAHRRLGGASAHRPALSLVAEALMPAQFAWAVVDRRIVWRKRRYLVDANDRYREVR</sequence>
<keyword evidence="4" id="KW-0328">Glycosyltransferase</keyword>
<evidence type="ECO:0000256" key="4">
    <source>
        <dbReference type="ARBA" id="ARBA00022676"/>
    </source>
</evidence>
<dbReference type="OrthoDB" id="3766716at2"/>
<comment type="pathway">
    <text evidence="3">Sphingolipid metabolism.</text>
</comment>
<comment type="subcellular location">
    <subcellularLocation>
        <location evidence="1">Membrane</location>
        <topology evidence="1">Multi-pass membrane protein</topology>
    </subcellularLocation>
</comment>
<dbReference type="PANTHER" id="PTHR12726">
    <property type="entry name" value="CERAMIDE GLUCOSYLTRANSFERASE"/>
    <property type="match status" value="1"/>
</dbReference>
<keyword evidence="5" id="KW-0808">Transferase</keyword>
<dbReference type="SUPFAM" id="SSF53448">
    <property type="entry name" value="Nucleotide-diphospho-sugar transferases"/>
    <property type="match status" value="1"/>
</dbReference>
<evidence type="ECO:0008006" key="12">
    <source>
        <dbReference type="Google" id="ProtNLM"/>
    </source>
</evidence>
<dbReference type="GO" id="GO:0016020">
    <property type="term" value="C:membrane"/>
    <property type="evidence" value="ECO:0007669"/>
    <property type="project" value="UniProtKB-SubCell"/>
</dbReference>
<keyword evidence="8 9" id="KW-0472">Membrane</keyword>
<feature type="transmembrane region" description="Helical" evidence="9">
    <location>
        <begin position="21"/>
        <end position="45"/>
    </location>
</feature>